<evidence type="ECO:0000259" key="2">
    <source>
        <dbReference type="Pfam" id="PF13193"/>
    </source>
</evidence>
<dbReference type="PANTHER" id="PTHR43201:SF32">
    <property type="entry name" value="2-SUCCINYLBENZOATE--COA LIGASE, CHLOROPLASTIC_PEROXISOMAL"/>
    <property type="match status" value="1"/>
</dbReference>
<comment type="caution">
    <text evidence="3">The sequence shown here is derived from an EMBL/GenBank/DDBJ whole genome shotgun (WGS) entry which is preliminary data.</text>
</comment>
<feature type="domain" description="AMP-binding enzyme C-terminal" evidence="2">
    <location>
        <begin position="385"/>
        <end position="464"/>
    </location>
</feature>
<dbReference type="EMBL" id="JFFR01000018">
    <property type="protein sequence ID" value="KDN28630.1"/>
    <property type="molecule type" value="Genomic_DNA"/>
</dbReference>
<dbReference type="OrthoDB" id="5817163at2"/>
<protein>
    <submittedName>
        <fullName evidence="3">RfbL protein</fullName>
    </submittedName>
</protein>
<dbReference type="InterPro" id="IPR020845">
    <property type="entry name" value="AMP-binding_CS"/>
</dbReference>
<dbReference type="PROSITE" id="PS00455">
    <property type="entry name" value="AMP_BINDING"/>
    <property type="match status" value="1"/>
</dbReference>
<dbReference type="Pfam" id="PF13193">
    <property type="entry name" value="AMP-binding_C"/>
    <property type="match status" value="1"/>
</dbReference>
<dbReference type="PANTHER" id="PTHR43201">
    <property type="entry name" value="ACYL-COA SYNTHETASE"/>
    <property type="match status" value="1"/>
</dbReference>
<sequence length="473" mass="52171">MSVVETILAHAASRPQHVALYEKDAAVTYMQLAETIKCTASKLMKEVEPGDAVVVTASNSYAFVAVYFAIHYIGAKVVNLAADADEGYKQFIDKKVNPSLSIEDCQTYIADIHPSESDKEVTSHISSGIADLMFTSGTTGEPKGVALSHEQLLRATQHIVGEVGNTPEDVELLLMPLSHSFGMGRMRTTLFVGGTLVLGYPLQRLKSVFKAIESHKVTGLGLVPSAWAFITTMSKDRISKYAHQLKYIEFGSARLSPEDKALLIQWFPSTHIVMHYGLTEVSRAVFTHFHTDNLEAVGHASRGAEFAILNEDGLHLPEGEVGEIAFKAPWMLTEYYQNQDLTSVAFSNGYFRTGDLGKYEGDYLFLTGRLKEIINVGGKKVSPYQIEEVLNSDDGVIESACVPCADANMGEVVQAFIVVEPAMIDDIHTLESRLRETVAQRLPVHMRPEKYKVIDTLPKTSTGKIQRLHLTKM</sequence>
<dbReference type="Proteomes" id="UP000027219">
    <property type="component" value="Unassembled WGS sequence"/>
</dbReference>
<dbReference type="InterPro" id="IPR042099">
    <property type="entry name" value="ANL_N_sf"/>
</dbReference>
<dbReference type="GO" id="GO:0006631">
    <property type="term" value="P:fatty acid metabolic process"/>
    <property type="evidence" value="ECO:0007669"/>
    <property type="project" value="TreeGrafter"/>
</dbReference>
<feature type="domain" description="AMP-dependent synthetase/ligase" evidence="1">
    <location>
        <begin position="10"/>
        <end position="336"/>
    </location>
</feature>
<dbReference type="Pfam" id="PF00501">
    <property type="entry name" value="AMP-binding"/>
    <property type="match status" value="1"/>
</dbReference>
<dbReference type="RefSeq" id="WP_032551171.1">
    <property type="nucleotide sequence ID" value="NZ_JFFR01000018.1"/>
</dbReference>
<evidence type="ECO:0000313" key="4">
    <source>
        <dbReference type="Proteomes" id="UP000027219"/>
    </source>
</evidence>
<dbReference type="Gene3D" id="3.30.300.30">
    <property type="match status" value="1"/>
</dbReference>
<dbReference type="InterPro" id="IPR025110">
    <property type="entry name" value="AMP-bd_C"/>
</dbReference>
<proteinExistence type="predicted"/>
<dbReference type="InterPro" id="IPR000873">
    <property type="entry name" value="AMP-dep_synth/lig_dom"/>
</dbReference>
<accession>A0A066UNI5</accession>
<gene>
    <name evidence="3" type="ORF">VFDL14_15550</name>
</gene>
<keyword evidence="4" id="KW-1185">Reference proteome</keyword>
<dbReference type="SUPFAM" id="SSF56801">
    <property type="entry name" value="Acetyl-CoA synthetase-like"/>
    <property type="match status" value="1"/>
</dbReference>
<dbReference type="GO" id="GO:0031956">
    <property type="term" value="F:medium-chain fatty acid-CoA ligase activity"/>
    <property type="evidence" value="ECO:0007669"/>
    <property type="project" value="TreeGrafter"/>
</dbReference>
<organism evidence="3 4">
    <name type="scientific">Vibrio fortis</name>
    <dbReference type="NCBI Taxonomy" id="212667"/>
    <lineage>
        <taxon>Bacteria</taxon>
        <taxon>Pseudomonadati</taxon>
        <taxon>Pseudomonadota</taxon>
        <taxon>Gammaproteobacteria</taxon>
        <taxon>Vibrionales</taxon>
        <taxon>Vibrionaceae</taxon>
        <taxon>Vibrio</taxon>
    </lineage>
</organism>
<name>A0A066UNI5_9VIBR</name>
<evidence type="ECO:0000313" key="3">
    <source>
        <dbReference type="EMBL" id="KDN28630.1"/>
    </source>
</evidence>
<evidence type="ECO:0000259" key="1">
    <source>
        <dbReference type="Pfam" id="PF00501"/>
    </source>
</evidence>
<dbReference type="AlphaFoldDB" id="A0A066UNI5"/>
<dbReference type="Gene3D" id="3.40.50.12780">
    <property type="entry name" value="N-terminal domain of ligase-like"/>
    <property type="match status" value="1"/>
</dbReference>
<dbReference type="STRING" id="212667.VFDL14_15550"/>
<dbReference type="InterPro" id="IPR045851">
    <property type="entry name" value="AMP-bd_C_sf"/>
</dbReference>
<reference evidence="3 4" key="1">
    <citation type="submission" date="2014-02" db="EMBL/GenBank/DDBJ databases">
        <title>Vibrio fortis Dalian14 Genome Sequencing.</title>
        <authorList>
            <person name="Wang Y."/>
            <person name="Song L."/>
            <person name="Liu G."/>
            <person name="Ding J."/>
        </authorList>
    </citation>
    <scope>NUCLEOTIDE SEQUENCE [LARGE SCALE GENOMIC DNA]</scope>
    <source>
        <strain evidence="3 4">Dalian14</strain>
    </source>
</reference>